<dbReference type="RefSeq" id="XP_021870731.1">
    <property type="nucleotide sequence ID" value="XM_022015925.1"/>
</dbReference>
<dbReference type="InterPro" id="IPR057089">
    <property type="entry name" value="C2_TIP"/>
</dbReference>
<feature type="signal peptide" evidence="9">
    <location>
        <begin position="1"/>
        <end position="19"/>
    </location>
</feature>
<evidence type="ECO:0000256" key="5">
    <source>
        <dbReference type="ARBA" id="ARBA00022989"/>
    </source>
</evidence>
<comment type="subcellular location">
    <subcellularLocation>
        <location evidence="1">Membrane</location>
        <topology evidence="1">Single-pass type I membrane protein</topology>
    </subcellularLocation>
</comment>
<dbReference type="PANTHER" id="PTHR13412">
    <property type="entry name" value="T-CELL IMMUNOMODULATORY PROTEIN HOMOLOG"/>
    <property type="match status" value="1"/>
</dbReference>
<sequence length="710" mass="76904">MRPSPAALFVFLHIGPTLAFWPFGSGKRFTSEAFVNAGALGLDKVQGRVVAVGDWNGDQKLDLFTLSSDQSSVNVHIWDDDAFEYKLVRTLSTSRKIGNIVPNDFNRDGHLDLLVMYGEDEGGWWSSASEKIAMEVYLADGKGGFNTQPWTMPDSSGSQPMIFDADGSLRPSLLGRLSQSRGEVNPITAWLNSGTGMSLASVPFQQPELVCHLSNPHSSAFVDINGDCLADLVLDCIDARVDSRSIQIWLNRGSEGFQFAKSYNLPSGAGALSFADMNRDGTLDIIFPTCSRVSTSTGACHGAALNVLYNRQVPICSGSSSEFVGGQINGTLKCRGWGELCIADDNFEFSFTLGHDSFLSIPFSSIWPKDTPELLVNVAKSPSIPLPLRPGDFNLDGFPDLLLTVSNSSAVPHGGVLGGSSTGTQVKILQNVPCARGVAGCGKSNKGRGFAVGNGKGYGDLDHIWDAQGASWIDIDDDGTLDIMVQRSGDQDKTQVAFIQNNFYHDAFFLKAQVLNGACERECVPSAGGPKYSPLGVSYSGATYKFTVLDTLGHRVAQQAAQLPQTGYHALGTPYSFIGLGRTNNYVERLYVGTSLYPPYHTTYIESLVPNSQIIINPPSPPDEGANVSLPVKYRSSGWRSELYLSPGDWVPWVGAAVVGLVCTLGFVVIWLNEREKVSVIRQTTMLTHGQREDEIERRRALHAINFQAL</sequence>
<keyword evidence="4 9" id="KW-0732">Signal</keyword>
<comment type="caution">
    <text evidence="11">The sequence shown here is derived from an EMBL/GenBank/DDBJ whole genome shotgun (WGS) entry which is preliminary data.</text>
</comment>
<dbReference type="Pfam" id="PF23122">
    <property type="entry name" value="C2_ITFG1"/>
    <property type="match status" value="1"/>
</dbReference>
<organism evidence="11 12">
    <name type="scientific">Kockovaella imperatae</name>
    <dbReference type="NCBI Taxonomy" id="4999"/>
    <lineage>
        <taxon>Eukaryota</taxon>
        <taxon>Fungi</taxon>
        <taxon>Dikarya</taxon>
        <taxon>Basidiomycota</taxon>
        <taxon>Agaricomycotina</taxon>
        <taxon>Tremellomycetes</taxon>
        <taxon>Tremellales</taxon>
        <taxon>Cuniculitremaceae</taxon>
        <taxon>Kockovaella</taxon>
    </lineage>
</organism>
<evidence type="ECO:0000256" key="8">
    <source>
        <dbReference type="SAM" id="Phobius"/>
    </source>
</evidence>
<feature type="transmembrane region" description="Helical" evidence="8">
    <location>
        <begin position="650"/>
        <end position="672"/>
    </location>
</feature>
<protein>
    <recommendedName>
        <fullName evidence="10">T-cell immunomodulatory protein TIP C2 domain-containing protein</fullName>
    </recommendedName>
</protein>
<name>A0A1Y1UF69_9TREE</name>
<dbReference type="InterPro" id="IPR024881">
    <property type="entry name" value="Tip"/>
</dbReference>
<dbReference type="InterPro" id="IPR013517">
    <property type="entry name" value="FG-GAP"/>
</dbReference>
<evidence type="ECO:0000313" key="11">
    <source>
        <dbReference type="EMBL" id="ORX36662.1"/>
    </source>
</evidence>
<dbReference type="GeneID" id="33557734"/>
<keyword evidence="3 8" id="KW-0812">Transmembrane</keyword>
<gene>
    <name evidence="11" type="ORF">BD324DRAFT_626704</name>
</gene>
<dbReference type="GO" id="GO:0005886">
    <property type="term" value="C:plasma membrane"/>
    <property type="evidence" value="ECO:0007669"/>
    <property type="project" value="TreeGrafter"/>
</dbReference>
<reference evidence="11 12" key="1">
    <citation type="submission" date="2017-03" db="EMBL/GenBank/DDBJ databases">
        <title>Widespread Adenine N6-methylation of Active Genes in Fungi.</title>
        <authorList>
            <consortium name="DOE Joint Genome Institute"/>
            <person name="Mondo S.J."/>
            <person name="Dannebaum R.O."/>
            <person name="Kuo R.C."/>
            <person name="Louie K.B."/>
            <person name="Bewick A.J."/>
            <person name="Labutti K."/>
            <person name="Haridas S."/>
            <person name="Kuo A."/>
            <person name="Salamov A."/>
            <person name="Ahrendt S.R."/>
            <person name="Lau R."/>
            <person name="Bowen B.P."/>
            <person name="Lipzen A."/>
            <person name="Sullivan W."/>
            <person name="Andreopoulos W.B."/>
            <person name="Clum A."/>
            <person name="Lindquist E."/>
            <person name="Daum C."/>
            <person name="Northen T.R."/>
            <person name="Ramamoorthy G."/>
            <person name="Schmitz R.J."/>
            <person name="Gryganskyi A."/>
            <person name="Culley D."/>
            <person name="Magnuson J."/>
            <person name="James T.Y."/>
            <person name="O'Malley M.A."/>
            <person name="Stajich J.E."/>
            <person name="Spatafora J.W."/>
            <person name="Visel A."/>
            <person name="Grigoriev I.V."/>
        </authorList>
    </citation>
    <scope>NUCLEOTIDE SEQUENCE [LARGE SCALE GENOMIC DNA]</scope>
    <source>
        <strain evidence="11 12">NRRL Y-17943</strain>
    </source>
</reference>
<dbReference type="Proteomes" id="UP000193218">
    <property type="component" value="Unassembled WGS sequence"/>
</dbReference>
<dbReference type="Gene3D" id="2.130.10.130">
    <property type="entry name" value="Integrin alpha, N-terminal"/>
    <property type="match status" value="1"/>
</dbReference>
<feature type="domain" description="T-cell immunomodulatory protein TIP C2" evidence="10">
    <location>
        <begin position="534"/>
        <end position="644"/>
    </location>
</feature>
<dbReference type="SUPFAM" id="SSF69318">
    <property type="entry name" value="Integrin alpha N-terminal domain"/>
    <property type="match status" value="2"/>
</dbReference>
<dbReference type="PANTHER" id="PTHR13412:SF0">
    <property type="entry name" value="T-CELL IMMUNOMODULATORY PROTEIN"/>
    <property type="match status" value="1"/>
</dbReference>
<evidence type="ECO:0000256" key="7">
    <source>
        <dbReference type="ARBA" id="ARBA00023180"/>
    </source>
</evidence>
<comment type="similarity">
    <text evidence="2">Belongs to the TIP family.</text>
</comment>
<evidence type="ECO:0000256" key="1">
    <source>
        <dbReference type="ARBA" id="ARBA00004479"/>
    </source>
</evidence>
<evidence type="ECO:0000259" key="10">
    <source>
        <dbReference type="Pfam" id="PF23122"/>
    </source>
</evidence>
<dbReference type="AlphaFoldDB" id="A0A1Y1UF69"/>
<evidence type="ECO:0000256" key="9">
    <source>
        <dbReference type="SAM" id="SignalP"/>
    </source>
</evidence>
<evidence type="ECO:0000256" key="3">
    <source>
        <dbReference type="ARBA" id="ARBA00022692"/>
    </source>
</evidence>
<evidence type="ECO:0000313" key="12">
    <source>
        <dbReference type="Proteomes" id="UP000193218"/>
    </source>
</evidence>
<dbReference type="OrthoDB" id="10022113at2759"/>
<keyword evidence="6 8" id="KW-0472">Membrane</keyword>
<keyword evidence="7" id="KW-0325">Glycoprotein</keyword>
<dbReference type="EMBL" id="NBSH01000007">
    <property type="protein sequence ID" value="ORX36662.1"/>
    <property type="molecule type" value="Genomic_DNA"/>
</dbReference>
<proteinExistence type="inferred from homology"/>
<evidence type="ECO:0000256" key="4">
    <source>
        <dbReference type="ARBA" id="ARBA00022729"/>
    </source>
</evidence>
<feature type="chain" id="PRO_5013118725" description="T-cell immunomodulatory protein TIP C2 domain-containing protein" evidence="9">
    <location>
        <begin position="20"/>
        <end position="710"/>
    </location>
</feature>
<dbReference type="InParanoid" id="A0A1Y1UF69"/>
<keyword evidence="12" id="KW-1185">Reference proteome</keyword>
<evidence type="ECO:0000256" key="6">
    <source>
        <dbReference type="ARBA" id="ARBA00023136"/>
    </source>
</evidence>
<keyword evidence="5 8" id="KW-1133">Transmembrane helix</keyword>
<dbReference type="InterPro" id="IPR028994">
    <property type="entry name" value="Integrin_alpha_N"/>
</dbReference>
<accession>A0A1Y1UF69</accession>
<evidence type="ECO:0000256" key="2">
    <source>
        <dbReference type="ARBA" id="ARBA00006496"/>
    </source>
</evidence>
<dbReference type="Pfam" id="PF13517">
    <property type="entry name" value="FG-GAP_3"/>
    <property type="match status" value="2"/>
</dbReference>